<evidence type="ECO:0000256" key="2">
    <source>
        <dbReference type="ARBA" id="ARBA00022525"/>
    </source>
</evidence>
<feature type="region of interest" description="Disordered" evidence="4">
    <location>
        <begin position="496"/>
        <end position="592"/>
    </location>
</feature>
<dbReference type="InterPro" id="IPR033764">
    <property type="entry name" value="Sdr_B"/>
</dbReference>
<dbReference type="PANTHER" id="PTHR23303:SF15">
    <property type="entry name" value="COLOSSIN-A"/>
    <property type="match status" value="1"/>
</dbReference>
<dbReference type="SUPFAM" id="SSF117074">
    <property type="entry name" value="Hypothetical protein PA1324"/>
    <property type="match status" value="12"/>
</dbReference>
<evidence type="ECO:0000259" key="5">
    <source>
        <dbReference type="Pfam" id="PF17210"/>
    </source>
</evidence>
<feature type="region of interest" description="Disordered" evidence="4">
    <location>
        <begin position="866"/>
        <end position="888"/>
    </location>
</feature>
<feature type="domain" description="SD-repeat containing protein B" evidence="5">
    <location>
        <begin position="1395"/>
        <end position="1481"/>
    </location>
</feature>
<feature type="compositionally biased region" description="Polar residues" evidence="4">
    <location>
        <begin position="567"/>
        <end position="584"/>
    </location>
</feature>
<dbReference type="GO" id="GO:0005576">
    <property type="term" value="C:extracellular region"/>
    <property type="evidence" value="ECO:0007669"/>
    <property type="project" value="UniProtKB-SubCell"/>
</dbReference>
<sequence>MKALFKHLSAITQGEPGSVANNTSPSSNNISTPFLSTTLLAVLLGVPQVPLLGSGKVVAQTAASCPAGTVPETIQFQPNDSLQDLTQQYNIGGIDTVLTLTEEVPGQVIDRIESRFDGGVYGGLPGPNLRLNIGPGKPNREDQPGGTGNLSPGSATITINFAQPVTLASPLTLLDVDQEGERDRGRFFRDIIAVSAANNNSNIPVSLQAIGDLTQVSGNTAVGQIENSRPEQSRANVSVIPQGPVDQISILYTPDTSQQRGQDQTIGLAPFTICAGNVATGSIGDTVYRDNNNNNVQDDGDVGIPNVPVTLTLPGSDGQLGTGDDTTQNTTTNEQGLYTFPNLPAGNYQVTVETPDGLTPTQTQPNPVDLQSGQNIDTVDFGFAPSQVGSIGDTVYRDNNGDGTQNEGEPGIPNVEVTLINPGPDGQFGTPDDTTQTTTTNENGNYTFPNVPPGNYQVVVNNPPDGLTPTQTPPQTVTVQPGEDFEDADFGFSPQQTGSIGDTVYTDNNSNNQQDDGEQGIPGATVTLTLPGPDGQLGNEDDTTQTTTTNDQGIYTFPNLPAGNYRVTATSPRQEDTPTQTQPDNIELQPGQNRDDVDFGFVPPPVGQGQGIIGDTVYNDTNRNNQQDDGETGIPGTTVTLTNPGEDGEFGTPDDTTQTTTTNENGNYSFPNLPAGNYRVTTTTPDGLTPTQTPPETVTLAENQNLDTVDFGFAPQEDGTGSIGDTVYNDTNNNNQQDDGETGIPGVTVTLTEPGPDGQLGTTDDTTQTTTTDNNGIYGFTNLPANNYRVSTENPDGLTPTQTQPDVINLQSGQDIDTIDFGFVGGPPTGQGTGNIGDTVYNDTNRNNQQDDGETGIPGVTVTLATPGEDGQLGTPDDVTQTTTTNDQGIYGFSNLPAGNYRVTITNPDGLTPTQTPPETITLADNQTNNDVDFGLAPENQQQGTGSLGDTVYNDVNGNGQQDPDEPGIAGVVVNYAGTGPDGVFGESLTDDDISGNTRTDGNGRYTFPNLPAGTYRVTINDPSQEPIRGLSQTQTPNNPIDLDEGENFEDADFGFTQQTGTIGDTVYRDNNSDGTQNEGEPGIPNVEVTLVNPGPDGQFGNGDDTTQTTTTNDQGIYSFPNIPTGNYQVVVNNPPDGLSPTQTPPSNIPLQPGQTFNDADFGFSPEQVGTIGDFVFFDNDGDSTPDNDESGIPNITLVLRDGDNNEIATTTTDEDGFYNFVAPPGTYTVTVGNPPQGLNPTLTQDNPVTLEAGQNIDTVDFGFQPPLNGSIGDTVFADENGNGTQDPGEPGVSGVVIRLVRPGEDGVFGTPDDQIEEQTTDNTDTVAFNENTPGQYTFDNLPPGDYQVQMVLPDGSILTTGSNPISVDLQPGQNLDSADFGIRMTGFGGDNPGSIGDEVFRDTDGDGVRDEGEPGVPNVPVTLTQPGPDGELDTPDDTTQTTNTNDQGIYTFDNLPAGPYRVSVTPPLNLPEVTNPGGSQIERDLQPGQNLDNVDFGLRGPEGGSIGDTVFNDRNGDGVQDFTDTNNNGLKDANEEGEAGIPGVQLTLRDSDGNVVDVTTTNDNGNYIFNGLPLANYTVEATRPSDFSPTTETTLSAQLTEDNPSTNEVDFGFRPGRLGASGPANLRLVKRITNVIRGNAPISGVTFNQFEDDPNDDDDNIIGESQVAGITRLETPVQSGDIVEYTIYFQSEGGEALDNVKVCDLIPNGTTFDSIVEVRGGGIGANSGNFLTPLSPVPADFQNICANGTPTNGAVITNLGTLPAGGQFGLIRFRVRIN</sequence>
<dbReference type="OrthoDB" id="6074739at2"/>
<evidence type="ECO:0000256" key="4">
    <source>
        <dbReference type="SAM" id="MobiDB-lite"/>
    </source>
</evidence>
<organism evidence="6 7">
    <name type="scientific">Calothrix parasitica NIES-267</name>
    <dbReference type="NCBI Taxonomy" id="1973488"/>
    <lineage>
        <taxon>Bacteria</taxon>
        <taxon>Bacillati</taxon>
        <taxon>Cyanobacteriota</taxon>
        <taxon>Cyanophyceae</taxon>
        <taxon>Nostocales</taxon>
        <taxon>Calotrichaceae</taxon>
        <taxon>Calothrix</taxon>
    </lineage>
</organism>
<name>A0A1Z4LKR9_9CYAN</name>
<dbReference type="PANTHER" id="PTHR23303">
    <property type="entry name" value="CARBOXYPEPTIDASE REGULATORY REGION-CONTAINING"/>
    <property type="match status" value="1"/>
</dbReference>
<feature type="compositionally biased region" description="Polar residues" evidence="4">
    <location>
        <begin position="496"/>
        <end position="514"/>
    </location>
</feature>
<feature type="region of interest" description="Disordered" evidence="4">
    <location>
        <begin position="133"/>
        <end position="155"/>
    </location>
</feature>
<comment type="subcellular location">
    <subcellularLocation>
        <location evidence="1">Secreted</location>
    </subcellularLocation>
</comment>
<feature type="compositionally biased region" description="Low complexity" evidence="4">
    <location>
        <begin position="1438"/>
        <end position="1448"/>
    </location>
</feature>
<feature type="region of interest" description="Disordered" evidence="4">
    <location>
        <begin position="906"/>
        <end position="929"/>
    </location>
</feature>
<feature type="domain" description="SD-repeat containing protein B" evidence="5">
    <location>
        <begin position="613"/>
        <end position="693"/>
    </location>
</feature>
<protein>
    <recommendedName>
        <fullName evidence="5">SD-repeat containing protein B domain-containing protein</fullName>
    </recommendedName>
</protein>
<dbReference type="Proteomes" id="UP000218418">
    <property type="component" value="Chromosome"/>
</dbReference>
<feature type="domain" description="SD-repeat containing protein B" evidence="5">
    <location>
        <begin position="1523"/>
        <end position="1598"/>
    </location>
</feature>
<feature type="domain" description="SD-repeat containing protein B" evidence="5">
    <location>
        <begin position="835"/>
        <end position="917"/>
    </location>
</feature>
<feature type="domain" description="SD-repeat containing protein B" evidence="5">
    <location>
        <begin position="1271"/>
        <end position="1361"/>
    </location>
</feature>
<feature type="compositionally biased region" description="Low complexity" evidence="4">
    <location>
        <begin position="875"/>
        <end position="887"/>
    </location>
</feature>
<feature type="compositionally biased region" description="Low complexity" evidence="4">
    <location>
        <begin position="762"/>
        <end position="773"/>
    </location>
</feature>
<feature type="region of interest" description="Disordered" evidence="4">
    <location>
        <begin position="1389"/>
        <end position="1449"/>
    </location>
</feature>
<feature type="domain" description="SD-repeat containing protein B" evidence="5">
    <location>
        <begin position="282"/>
        <end position="364"/>
    </location>
</feature>
<evidence type="ECO:0000313" key="7">
    <source>
        <dbReference type="Proteomes" id="UP000218418"/>
    </source>
</evidence>
<keyword evidence="3" id="KW-0732">Signal</keyword>
<feature type="region of interest" description="Disordered" evidence="4">
    <location>
        <begin position="622"/>
        <end position="678"/>
    </location>
</feature>
<dbReference type="Pfam" id="PF17210">
    <property type="entry name" value="SdrD_B"/>
    <property type="match status" value="12"/>
</dbReference>
<feature type="domain" description="SD-repeat containing protein B" evidence="5">
    <location>
        <begin position="499"/>
        <end position="583"/>
    </location>
</feature>
<feature type="domain" description="SD-repeat containing protein B" evidence="5">
    <location>
        <begin position="390"/>
        <end position="472"/>
    </location>
</feature>
<dbReference type="InterPro" id="IPR051417">
    <property type="entry name" value="SDr/BOS_complex"/>
</dbReference>
<feature type="region of interest" description="Disordered" evidence="4">
    <location>
        <begin position="731"/>
        <end position="786"/>
    </location>
</feature>
<keyword evidence="2" id="KW-0964">Secreted</keyword>
<feature type="domain" description="SD-repeat containing protein B" evidence="5">
    <location>
        <begin position="1171"/>
        <end position="1245"/>
    </location>
</feature>
<gene>
    <name evidence="6" type="ORF">NIES267_12460</name>
</gene>
<dbReference type="Gene3D" id="2.60.40.10">
    <property type="entry name" value="Immunoglobulins"/>
    <property type="match status" value="12"/>
</dbReference>
<keyword evidence="7" id="KW-1185">Reference proteome</keyword>
<accession>A0A1Z4LKR9</accession>
<feature type="domain" description="SD-repeat containing protein B" evidence="5">
    <location>
        <begin position="947"/>
        <end position="1026"/>
    </location>
</feature>
<feature type="domain" description="SD-repeat containing protein B" evidence="5">
    <location>
        <begin position="722"/>
        <end position="804"/>
    </location>
</feature>
<feature type="compositionally biased region" description="Low complexity" evidence="4">
    <location>
        <begin position="653"/>
        <end position="662"/>
    </location>
</feature>
<feature type="compositionally biased region" description="Basic and acidic residues" evidence="4">
    <location>
        <begin position="1399"/>
        <end position="1413"/>
    </location>
</feature>
<dbReference type="InterPro" id="IPR013783">
    <property type="entry name" value="Ig-like_fold"/>
</dbReference>
<proteinExistence type="predicted"/>
<evidence type="ECO:0000313" key="6">
    <source>
        <dbReference type="EMBL" id="BAY81769.1"/>
    </source>
</evidence>
<feature type="domain" description="SD-repeat containing protein B" evidence="5">
    <location>
        <begin position="1062"/>
        <end position="1144"/>
    </location>
</feature>
<dbReference type="EMBL" id="AP018227">
    <property type="protein sequence ID" value="BAY81769.1"/>
    <property type="molecule type" value="Genomic_DNA"/>
</dbReference>
<reference evidence="6 7" key="1">
    <citation type="submission" date="2017-06" db="EMBL/GenBank/DDBJ databases">
        <title>Genome sequencing of cyanobaciteial culture collection at National Institute for Environmental Studies (NIES).</title>
        <authorList>
            <person name="Hirose Y."/>
            <person name="Shimura Y."/>
            <person name="Fujisawa T."/>
            <person name="Nakamura Y."/>
            <person name="Kawachi M."/>
        </authorList>
    </citation>
    <scope>NUCLEOTIDE SEQUENCE [LARGE SCALE GENOMIC DNA]</scope>
    <source>
        <strain evidence="6 7">NIES-267</strain>
    </source>
</reference>
<evidence type="ECO:0000256" key="1">
    <source>
        <dbReference type="ARBA" id="ARBA00004613"/>
    </source>
</evidence>
<evidence type="ECO:0000256" key="3">
    <source>
        <dbReference type="ARBA" id="ARBA00022729"/>
    </source>
</evidence>